<dbReference type="EMBL" id="LGRX02026043">
    <property type="protein sequence ID" value="KAK3251421.1"/>
    <property type="molecule type" value="Genomic_DNA"/>
</dbReference>
<sequence>MSSLECVHEVFSRTKLCKSSFSRFGGSAVPVEGNVYFDADYVGSMLSSDDEYVARVATRTPADMKSASNSPNTLTITTESSPSFPMSNHSGRETYSRDNRNLLVCITAYNESADDLHRSLRSLHKRCIEIGNIDVQTLVVLDGWHVTHPSMKEYIWQMFGTTDDNFVRDDPEAFRRIELLSLAASTGETQPTMTSAKEIVVTHPVLSGSTQLRDEVFQSFAVERLQTTVVQALRQSPIDMTWEVVEVQVAPKIWMKLTFIIKSDNRRKHNSHEWFLRGFAMEKQPDFVLLTGECTWHHRWLLKPI</sequence>
<feature type="compositionally biased region" description="Polar residues" evidence="1">
    <location>
        <begin position="66"/>
        <end position="89"/>
    </location>
</feature>
<keyword evidence="3" id="KW-1185">Reference proteome</keyword>
<dbReference type="Pfam" id="PF01644">
    <property type="entry name" value="Chitin_synth_1"/>
    <property type="match status" value="1"/>
</dbReference>
<dbReference type="Proteomes" id="UP001190700">
    <property type="component" value="Unassembled WGS sequence"/>
</dbReference>
<dbReference type="AlphaFoldDB" id="A0AAE0F447"/>
<proteinExistence type="predicted"/>
<evidence type="ECO:0000313" key="3">
    <source>
        <dbReference type="Proteomes" id="UP001190700"/>
    </source>
</evidence>
<organism evidence="2 3">
    <name type="scientific">Cymbomonas tetramitiformis</name>
    <dbReference type="NCBI Taxonomy" id="36881"/>
    <lineage>
        <taxon>Eukaryota</taxon>
        <taxon>Viridiplantae</taxon>
        <taxon>Chlorophyta</taxon>
        <taxon>Pyramimonadophyceae</taxon>
        <taxon>Pyramimonadales</taxon>
        <taxon>Pyramimonadaceae</taxon>
        <taxon>Cymbomonas</taxon>
    </lineage>
</organism>
<comment type="caution">
    <text evidence="2">The sequence shown here is derived from an EMBL/GenBank/DDBJ whole genome shotgun (WGS) entry which is preliminary data.</text>
</comment>
<reference evidence="2 3" key="1">
    <citation type="journal article" date="2015" name="Genome Biol. Evol.">
        <title>Comparative Genomics of a Bacterivorous Green Alga Reveals Evolutionary Causalities and Consequences of Phago-Mixotrophic Mode of Nutrition.</title>
        <authorList>
            <person name="Burns J.A."/>
            <person name="Paasch A."/>
            <person name="Narechania A."/>
            <person name="Kim E."/>
        </authorList>
    </citation>
    <scope>NUCLEOTIDE SEQUENCE [LARGE SCALE GENOMIC DNA]</scope>
    <source>
        <strain evidence="2 3">PLY_AMNH</strain>
    </source>
</reference>
<feature type="region of interest" description="Disordered" evidence="1">
    <location>
        <begin position="63"/>
        <end position="93"/>
    </location>
</feature>
<protein>
    <submittedName>
        <fullName evidence="2">Uncharacterized protein</fullName>
    </submittedName>
</protein>
<name>A0AAE0F447_9CHLO</name>
<gene>
    <name evidence="2" type="ORF">CYMTET_39239</name>
</gene>
<accession>A0AAE0F447</accession>
<evidence type="ECO:0000256" key="1">
    <source>
        <dbReference type="SAM" id="MobiDB-lite"/>
    </source>
</evidence>
<evidence type="ECO:0000313" key="2">
    <source>
        <dbReference type="EMBL" id="KAK3251421.1"/>
    </source>
</evidence>